<organism evidence="2 3">
    <name type="scientific">Lentinula edodes</name>
    <name type="common">Shiitake mushroom</name>
    <name type="synonym">Lentinus edodes</name>
    <dbReference type="NCBI Taxonomy" id="5353"/>
    <lineage>
        <taxon>Eukaryota</taxon>
        <taxon>Fungi</taxon>
        <taxon>Dikarya</taxon>
        <taxon>Basidiomycota</taxon>
        <taxon>Agaricomycotina</taxon>
        <taxon>Agaricomycetes</taxon>
        <taxon>Agaricomycetidae</taxon>
        <taxon>Agaricales</taxon>
        <taxon>Marasmiineae</taxon>
        <taxon>Omphalotaceae</taxon>
        <taxon>Lentinula</taxon>
    </lineage>
</organism>
<comment type="caution">
    <text evidence="2">The sequence shown here is derived from an EMBL/GenBank/DDBJ whole genome shotgun (WGS) entry which is preliminary data.</text>
</comment>
<feature type="region of interest" description="Disordered" evidence="1">
    <location>
        <begin position="594"/>
        <end position="626"/>
    </location>
</feature>
<evidence type="ECO:0000256" key="1">
    <source>
        <dbReference type="SAM" id="MobiDB-lite"/>
    </source>
</evidence>
<name>A0A1Q3E7Y1_LENED</name>
<dbReference type="EMBL" id="BDGU01000145">
    <property type="protein sequence ID" value="GAW03355.1"/>
    <property type="molecule type" value="Genomic_DNA"/>
</dbReference>
<protein>
    <submittedName>
        <fullName evidence="2">Uncharacterized protein</fullName>
    </submittedName>
</protein>
<proteinExistence type="predicted"/>
<evidence type="ECO:0000313" key="3">
    <source>
        <dbReference type="Proteomes" id="UP000188533"/>
    </source>
</evidence>
<dbReference type="STRING" id="5353.A0A1Q3E7Y1"/>
<reference evidence="2 3" key="2">
    <citation type="submission" date="2017-02" db="EMBL/GenBank/DDBJ databases">
        <title>A genome survey and senescence transcriptome analysis in Lentinula edodes.</title>
        <authorList>
            <person name="Sakamoto Y."/>
            <person name="Nakade K."/>
            <person name="Sato S."/>
            <person name="Yoshida Y."/>
            <person name="Miyazaki K."/>
            <person name="Natsume S."/>
            <person name="Konno N."/>
        </authorList>
    </citation>
    <scope>NUCLEOTIDE SEQUENCE [LARGE SCALE GENOMIC DNA]</scope>
    <source>
        <strain evidence="2 3">NBRC 111202</strain>
    </source>
</reference>
<feature type="compositionally biased region" description="Acidic residues" evidence="1">
    <location>
        <begin position="443"/>
        <end position="455"/>
    </location>
</feature>
<feature type="compositionally biased region" description="Basic and acidic residues" evidence="1">
    <location>
        <begin position="605"/>
        <end position="615"/>
    </location>
</feature>
<accession>A0A1Q3E7Y1</accession>
<feature type="compositionally biased region" description="Basic and acidic residues" evidence="1">
    <location>
        <begin position="335"/>
        <end position="345"/>
    </location>
</feature>
<feature type="region of interest" description="Disordered" evidence="1">
    <location>
        <begin position="319"/>
        <end position="351"/>
    </location>
</feature>
<dbReference type="Proteomes" id="UP000188533">
    <property type="component" value="Unassembled WGS sequence"/>
</dbReference>
<gene>
    <name evidence="2" type="ORF">LENED_005075</name>
</gene>
<keyword evidence="3" id="KW-1185">Reference proteome</keyword>
<feature type="region of interest" description="Disordered" evidence="1">
    <location>
        <begin position="224"/>
        <end position="292"/>
    </location>
</feature>
<feature type="compositionally biased region" description="Polar residues" evidence="1">
    <location>
        <begin position="594"/>
        <end position="603"/>
    </location>
</feature>
<reference evidence="2 3" key="1">
    <citation type="submission" date="2016-08" db="EMBL/GenBank/DDBJ databases">
        <authorList>
            <consortium name="Lentinula edodes genome sequencing consortium"/>
            <person name="Sakamoto Y."/>
            <person name="Nakade K."/>
            <person name="Sato S."/>
            <person name="Yoshida Y."/>
            <person name="Miyazaki K."/>
            <person name="Natsume S."/>
            <person name="Konno N."/>
        </authorList>
    </citation>
    <scope>NUCLEOTIDE SEQUENCE [LARGE SCALE GENOMIC DNA]</scope>
    <source>
        <strain evidence="2 3">NBRC 111202</strain>
    </source>
</reference>
<evidence type="ECO:0000313" key="2">
    <source>
        <dbReference type="EMBL" id="GAW03355.1"/>
    </source>
</evidence>
<feature type="region of interest" description="Disordered" evidence="1">
    <location>
        <begin position="434"/>
        <end position="470"/>
    </location>
</feature>
<sequence length="1299" mass="145813">MYFDLVYGDTDSHLWREIYLTTFDDPRPRLNILRRPTASDPAEGRNYEWMNEYQLRIRAGKLVRGTTVDPRTLASSLNALSSTAISLPPQLPDLIESPPTRDSASIAWLKRVLSQGIPPALVRRLTFRKSDHVLSISERNIMHPGWEHSSAGRAFYKLFFLIGLDAVSTSGHADEEERYNLRSRTREIEESTATEAKQRALARTVARHRVYNLPYLSADRCWGPFLRAQSPPPPPDNDDDDHLVSGISSSFKNVDGKEQEEPENSTAMLPVEGPNHRHRRTFESSTQDHNDNLVQVDMSSIRAILANFDEHDLQFLDEDEDADPDYVPGVNQYHSESDTEEHSESEFEQDATSEISFFDDDGNDGNFFAPTSGSPQIFPSRPDLVYPDWAFLSAARLVITENLRERYGSNIPMWPWFTTTAAVEATREILLRMGVPLPPESNNDGDGDEEDEDENDSKAETGGCNAENDSRSGFEALRMGSAPAFWTCRGAKEGWTGIKAEEQEQEQEMSTPWKKDKDVEFVDGWDWAGAEGRWMRAVCWMDYRDLLFHNLQTSYPRAANYHHEIEETCRVFPMTLRVVGFSRVPVPLALPASSGSYPPSKISTKSKEKGKEKANDPASPASSEAPTMIGDRAIRWNLISSEVSTPERDEWVMEGVQVGDIGSAMGIVGMWTGANHERGDPIGPSWAWKMDVCTSCGNAIEDALVGLASTDFAGTQVVGQNSKQTAIRSKHGPTRHILDGELSEHKAKRYTTEMHKFIGSLCVQMSTPNLDARVCLLFDQAKAVSEIALLLGQKYVYLQRTLATLLASIDLKFPSTTPSHHIPNLLSHLFQELKRLPEETILNVKLYSQLKRLSLQAVADLSYAFLETFAMTSKSNFIQSSPSSCAVSAFVICLEGELGKSLFEIKDLYKCFSQVCHLSAGTLARPYRSMRQEVLKWMKDLNWVEQYKKNATGRADSTLRNVCARGLKDALREIDQIWRLEQRAIPGQQLLRLSIDDDADSGEESAVEDLRLDIGGENLPILKPKSKKVDACVLDGATFLLHPFDHLPKGVTAPTKCPRPNWSPVHQIQTPSASPDFPLKSSSWANARSSSSKSKIVSAKSNVSSKDFYQALNSTADQFPTDPKPCDYMNYLLSSNEPISVIRATIHEKATRMSLQIATLGAADEEAIPDDELLTNEEWDMLQRTEEEQEQLQEYWDNVPGLMDRMKKNAERAKKRKYEHLSKEEEDDRYTANEGGDDAEVKKFKLLSNNDLGVSDWGADSFEGDFFEQSLGLGLRLDMKSITKFFSNDVDSDEDCKST</sequence>